<evidence type="ECO:0000256" key="3">
    <source>
        <dbReference type="ARBA" id="ARBA00022989"/>
    </source>
</evidence>
<protein>
    <recommendedName>
        <fullName evidence="6">G-protein coupled receptors family 1 profile domain-containing protein</fullName>
    </recommendedName>
</protein>
<reference evidence="7 8" key="1">
    <citation type="submission" date="2018-04" db="EMBL/GenBank/DDBJ databases">
        <title>The genome of golden apple snail Pomacea canaliculata provides insight into stress tolerance and invasive adaptation.</title>
        <authorList>
            <person name="Liu C."/>
            <person name="Liu B."/>
            <person name="Ren Y."/>
            <person name="Zhang Y."/>
            <person name="Wang H."/>
            <person name="Li S."/>
            <person name="Jiang F."/>
            <person name="Yin L."/>
            <person name="Zhang G."/>
            <person name="Qian W."/>
            <person name="Fan W."/>
        </authorList>
    </citation>
    <scope>NUCLEOTIDE SEQUENCE [LARGE SCALE GENOMIC DNA]</scope>
    <source>
        <strain evidence="7">SZHN2017</strain>
        <tissue evidence="7">Muscle</tissue>
    </source>
</reference>
<keyword evidence="8" id="KW-1185">Reference proteome</keyword>
<dbReference type="AlphaFoldDB" id="A0A2T7P7N4"/>
<evidence type="ECO:0000313" key="8">
    <source>
        <dbReference type="Proteomes" id="UP000245119"/>
    </source>
</evidence>
<feature type="transmembrane region" description="Helical" evidence="5">
    <location>
        <begin position="121"/>
        <end position="139"/>
    </location>
</feature>
<dbReference type="OrthoDB" id="6104546at2759"/>
<proteinExistence type="predicted"/>
<evidence type="ECO:0000259" key="6">
    <source>
        <dbReference type="PROSITE" id="PS50262"/>
    </source>
</evidence>
<evidence type="ECO:0000256" key="1">
    <source>
        <dbReference type="ARBA" id="ARBA00004370"/>
    </source>
</evidence>
<dbReference type="InterPro" id="IPR017452">
    <property type="entry name" value="GPCR_Rhodpsn_7TM"/>
</dbReference>
<dbReference type="Proteomes" id="UP000245119">
    <property type="component" value="Linkage Group LG5"/>
</dbReference>
<keyword evidence="3 5" id="KW-1133">Transmembrane helix</keyword>
<keyword evidence="2 5" id="KW-0812">Transmembrane</keyword>
<evidence type="ECO:0000256" key="5">
    <source>
        <dbReference type="SAM" id="Phobius"/>
    </source>
</evidence>
<evidence type="ECO:0000313" key="7">
    <source>
        <dbReference type="EMBL" id="PVD29421.1"/>
    </source>
</evidence>
<sequence length="314" mass="34731">MFTYGASAENVITAHTTSSSPHIIFDGSDVPHNCVTSSSVLWQRPDDPISAATEEVVQRVKTTVVAQLIGPVHAFVVTNHLLGLYGLAWTSAFLSAVIAAERCFCILNPLHSKTFLRTSTLAFFVAISCVVIIAGFFVVSEKWTTVCMYNPENNSSFTLLTTNGYYRRNRKIVDIFDGLIYGLLLPGVDNLAVAFSTGVMAVHLKRAVSWRDKASSGVSTKELLLTKMLVCLSIQYNLSSVPNFVFRITCMFVEDLSENGGYRNTYFLMRSIIEMVSILNPSLHFFVYISFGSSADYMSFPTTTTPSRNTLIIE</sequence>
<dbReference type="GO" id="GO:0016020">
    <property type="term" value="C:membrane"/>
    <property type="evidence" value="ECO:0007669"/>
    <property type="project" value="UniProtKB-SubCell"/>
</dbReference>
<dbReference type="PROSITE" id="PS50262">
    <property type="entry name" value="G_PROTEIN_RECEP_F1_2"/>
    <property type="match status" value="1"/>
</dbReference>
<keyword evidence="4 5" id="KW-0472">Membrane</keyword>
<dbReference type="Gene3D" id="1.20.1070.10">
    <property type="entry name" value="Rhodopsin 7-helix transmembrane proteins"/>
    <property type="match status" value="1"/>
</dbReference>
<gene>
    <name evidence="7" type="ORF">C0Q70_08672</name>
</gene>
<evidence type="ECO:0000256" key="4">
    <source>
        <dbReference type="ARBA" id="ARBA00023136"/>
    </source>
</evidence>
<dbReference type="EMBL" id="PZQS01000005">
    <property type="protein sequence ID" value="PVD29421.1"/>
    <property type="molecule type" value="Genomic_DNA"/>
</dbReference>
<organism evidence="7 8">
    <name type="scientific">Pomacea canaliculata</name>
    <name type="common">Golden apple snail</name>
    <dbReference type="NCBI Taxonomy" id="400727"/>
    <lineage>
        <taxon>Eukaryota</taxon>
        <taxon>Metazoa</taxon>
        <taxon>Spiralia</taxon>
        <taxon>Lophotrochozoa</taxon>
        <taxon>Mollusca</taxon>
        <taxon>Gastropoda</taxon>
        <taxon>Caenogastropoda</taxon>
        <taxon>Architaenioglossa</taxon>
        <taxon>Ampullarioidea</taxon>
        <taxon>Ampullariidae</taxon>
        <taxon>Pomacea</taxon>
    </lineage>
</organism>
<name>A0A2T7P7N4_POMCA</name>
<feature type="transmembrane region" description="Helical" evidence="5">
    <location>
        <begin position="82"/>
        <end position="100"/>
    </location>
</feature>
<comment type="subcellular location">
    <subcellularLocation>
        <location evidence="1">Membrane</location>
    </subcellularLocation>
</comment>
<evidence type="ECO:0000256" key="2">
    <source>
        <dbReference type="ARBA" id="ARBA00022692"/>
    </source>
</evidence>
<feature type="domain" description="G-protein coupled receptors family 1 profile" evidence="6">
    <location>
        <begin position="90"/>
        <end position="288"/>
    </location>
</feature>
<feature type="transmembrane region" description="Helical" evidence="5">
    <location>
        <begin position="179"/>
        <end position="204"/>
    </location>
</feature>
<accession>A0A2T7P7N4</accession>
<dbReference type="SUPFAM" id="SSF81321">
    <property type="entry name" value="Family A G protein-coupled receptor-like"/>
    <property type="match status" value="1"/>
</dbReference>
<comment type="caution">
    <text evidence="7">The sequence shown here is derived from an EMBL/GenBank/DDBJ whole genome shotgun (WGS) entry which is preliminary data.</text>
</comment>